<keyword evidence="3" id="KW-1185">Reference proteome</keyword>
<evidence type="ECO:0000256" key="1">
    <source>
        <dbReference type="SAM" id="MobiDB-lite"/>
    </source>
</evidence>
<comment type="caution">
    <text evidence="2">The sequence shown here is derived from an EMBL/GenBank/DDBJ whole genome shotgun (WGS) entry which is preliminary data.</text>
</comment>
<organism evidence="2 3">
    <name type="scientific">Pseudonocardia saturnea</name>
    <dbReference type="NCBI Taxonomy" id="33909"/>
    <lineage>
        <taxon>Bacteria</taxon>
        <taxon>Bacillati</taxon>
        <taxon>Actinomycetota</taxon>
        <taxon>Actinomycetes</taxon>
        <taxon>Pseudonocardiales</taxon>
        <taxon>Pseudonocardiaceae</taxon>
        <taxon>Pseudonocardia</taxon>
    </lineage>
</organism>
<evidence type="ECO:0000313" key="3">
    <source>
        <dbReference type="Proteomes" id="UP000320693"/>
    </source>
</evidence>
<dbReference type="Proteomes" id="UP000320693">
    <property type="component" value="Unassembled WGS sequence"/>
</dbReference>
<feature type="region of interest" description="Disordered" evidence="1">
    <location>
        <begin position="1"/>
        <end position="75"/>
    </location>
</feature>
<protein>
    <recommendedName>
        <fullName evidence="4">Colicin import membrane protein</fullName>
    </recommendedName>
</protein>
<feature type="compositionally biased region" description="Low complexity" evidence="1">
    <location>
        <begin position="19"/>
        <end position="67"/>
    </location>
</feature>
<name>A0ABQ0RSV1_9PSEU</name>
<reference evidence="2 3" key="1">
    <citation type="submission" date="2019-06" db="EMBL/GenBank/DDBJ databases">
        <title>Whole genome shotgun sequence of Pseudonocardia saturnea NBRC 14499.</title>
        <authorList>
            <person name="Hosoyama A."/>
            <person name="Uohara A."/>
            <person name="Ohji S."/>
            <person name="Ichikawa N."/>
        </authorList>
    </citation>
    <scope>NUCLEOTIDE SEQUENCE [LARGE SCALE GENOMIC DNA]</scope>
    <source>
        <strain evidence="2 3">NBRC 14499</strain>
    </source>
</reference>
<sequence length="208" mass="20678">MAAGLLVGATPGVEPAPTPAAASLPVAEAEPVAAEAAPGEPAPAATAAPVAADTTAATTTVTTTQPPVGSGTLPGRGELLMDAVAGARDAAQARQSADERDAAEVSTIADQLRVQAEERAEQARAAGDAEVAAYYDAEAQQQRTAGSSRHVVPAPLDADDPVADPGATCSSSDLLELGPIAMAGPDDPNCALDPWIAGQIEDGLDRVR</sequence>
<proteinExistence type="predicted"/>
<gene>
    <name evidence="2" type="ORF">PSA01_04530</name>
</gene>
<dbReference type="EMBL" id="BJNH01000005">
    <property type="protein sequence ID" value="GEC23424.1"/>
    <property type="molecule type" value="Genomic_DNA"/>
</dbReference>
<accession>A0ABQ0RSV1</accession>
<evidence type="ECO:0008006" key="4">
    <source>
        <dbReference type="Google" id="ProtNLM"/>
    </source>
</evidence>
<evidence type="ECO:0000313" key="2">
    <source>
        <dbReference type="EMBL" id="GEC23424.1"/>
    </source>
</evidence>